<name>A0A077LXA0_9MICO</name>
<dbReference type="EMBL" id="CAJB01000041">
    <property type="protein sequence ID" value="CCH76609.1"/>
    <property type="molecule type" value="Genomic_DNA"/>
</dbReference>
<gene>
    <name evidence="2" type="ORF">BN12_1350020</name>
</gene>
<protein>
    <submittedName>
        <fullName evidence="2">Putative hydrolase</fullName>
    </submittedName>
</protein>
<dbReference type="SUPFAM" id="SSF53474">
    <property type="entry name" value="alpha/beta-Hydrolases"/>
    <property type="match status" value="1"/>
</dbReference>
<proteinExistence type="predicted"/>
<feature type="domain" description="Dienelactone hydrolase" evidence="1">
    <location>
        <begin position="14"/>
        <end position="246"/>
    </location>
</feature>
<evidence type="ECO:0000313" key="3">
    <source>
        <dbReference type="Proteomes" id="UP000035721"/>
    </source>
</evidence>
<dbReference type="GO" id="GO:0016787">
    <property type="term" value="F:hydrolase activity"/>
    <property type="evidence" value="ECO:0007669"/>
    <property type="project" value="UniProtKB-KW"/>
</dbReference>
<comment type="caution">
    <text evidence="2">The sequence shown here is derived from an EMBL/GenBank/DDBJ whole genome shotgun (WGS) entry which is preliminary data.</text>
</comment>
<dbReference type="InterPro" id="IPR051049">
    <property type="entry name" value="Dienelactone_hydrolase-like"/>
</dbReference>
<dbReference type="STRING" id="1194083.BN12_1350020"/>
<dbReference type="RefSeq" id="WP_048553366.1">
    <property type="nucleotide sequence ID" value="NZ_HF570958.1"/>
</dbReference>
<dbReference type="PANTHER" id="PTHR46623">
    <property type="entry name" value="CARBOXYMETHYLENEBUTENOLIDASE-RELATED"/>
    <property type="match status" value="1"/>
</dbReference>
<keyword evidence="2" id="KW-0378">Hydrolase</keyword>
<dbReference type="InterPro" id="IPR029058">
    <property type="entry name" value="AB_hydrolase_fold"/>
</dbReference>
<dbReference type="Pfam" id="PF01738">
    <property type="entry name" value="DLH"/>
    <property type="match status" value="1"/>
</dbReference>
<keyword evidence="3" id="KW-1185">Reference proteome</keyword>
<dbReference type="OrthoDB" id="3208682at2"/>
<evidence type="ECO:0000259" key="1">
    <source>
        <dbReference type="Pfam" id="PF01738"/>
    </source>
</evidence>
<dbReference type="InterPro" id="IPR002925">
    <property type="entry name" value="Dienelactn_hydro"/>
</dbReference>
<dbReference type="Gene3D" id="3.40.50.1820">
    <property type="entry name" value="alpha/beta hydrolase"/>
    <property type="match status" value="1"/>
</dbReference>
<reference evidence="2 3" key="1">
    <citation type="journal article" date="2013" name="ISME J.">
        <title>A metabolic model for members of the genus Tetrasphaera involved in enhanced biological phosphorus removal.</title>
        <authorList>
            <person name="Kristiansen R."/>
            <person name="Nguyen H.T.T."/>
            <person name="Saunders A.M."/>
            <person name="Nielsen J.L."/>
            <person name="Wimmer R."/>
            <person name="Le V.Q."/>
            <person name="McIlroy S.J."/>
            <person name="Petrovski S."/>
            <person name="Seviour R.J."/>
            <person name="Calteau A."/>
            <person name="Nielsen K.L."/>
            <person name="Nielsen P.H."/>
        </authorList>
    </citation>
    <scope>NUCLEOTIDE SEQUENCE [LARGE SCALE GENOMIC DNA]</scope>
    <source>
        <strain evidence="2 3">T1-X7</strain>
    </source>
</reference>
<organism evidence="2 3">
    <name type="scientific">Nostocoides japonicum T1-X7</name>
    <dbReference type="NCBI Taxonomy" id="1194083"/>
    <lineage>
        <taxon>Bacteria</taxon>
        <taxon>Bacillati</taxon>
        <taxon>Actinomycetota</taxon>
        <taxon>Actinomycetes</taxon>
        <taxon>Micrococcales</taxon>
        <taxon>Intrasporangiaceae</taxon>
        <taxon>Nostocoides</taxon>
    </lineage>
</organism>
<dbReference type="Proteomes" id="UP000035721">
    <property type="component" value="Unassembled WGS sequence"/>
</dbReference>
<sequence>METTTIDCPDGTAEAWLALPAYAVGPVPGVLFLMDAYGLRPQIATMMERIASWGYAVLAPNLLYRSGSVAEVAPTVDLREPGRRDEVFAQVRPRLAALTPERAAGDHAAYVAALRDLPQVAASGIGLTGYCMGARHALGLACAHPGDVAAVGGWHGGGLATTEPDSPHRGLGSARAAFAFGHAEGDRSMPPEAVERLGAALSEAALTFSNEVFPGPHGYTMADTSAYSPEADALHWERLEALFAAHLR</sequence>
<dbReference type="PANTHER" id="PTHR46623:SF10">
    <property type="entry name" value="CARBOXYMETHYLENEBUTENOLIDASE HOMOLOG"/>
    <property type="match status" value="1"/>
</dbReference>
<evidence type="ECO:0000313" key="2">
    <source>
        <dbReference type="EMBL" id="CCH76609.1"/>
    </source>
</evidence>
<dbReference type="AlphaFoldDB" id="A0A077LXA0"/>
<accession>A0A077LXA0</accession>